<dbReference type="InterPro" id="IPR004027">
    <property type="entry name" value="SEC_C_motif"/>
</dbReference>
<proteinExistence type="predicted"/>
<evidence type="ECO:0000313" key="2">
    <source>
        <dbReference type="EMBL" id="TCM71147.1"/>
    </source>
</evidence>
<feature type="domain" description="YchJ-like middle NTF2-like" evidence="1">
    <location>
        <begin position="43"/>
        <end position="145"/>
    </location>
</feature>
<dbReference type="NCBIfam" id="NF002486">
    <property type="entry name" value="PRK01752.1"/>
    <property type="match status" value="1"/>
</dbReference>
<evidence type="ECO:0000313" key="3">
    <source>
        <dbReference type="Proteomes" id="UP000294963"/>
    </source>
</evidence>
<dbReference type="SUPFAM" id="SSF54427">
    <property type="entry name" value="NTF2-like"/>
    <property type="match status" value="1"/>
</dbReference>
<organism evidence="2 3">
    <name type="scientific">Acinetobacter calcoaceticus</name>
    <dbReference type="NCBI Taxonomy" id="471"/>
    <lineage>
        <taxon>Bacteria</taxon>
        <taxon>Pseudomonadati</taxon>
        <taxon>Pseudomonadota</taxon>
        <taxon>Gammaproteobacteria</taxon>
        <taxon>Moraxellales</taxon>
        <taxon>Moraxellaceae</taxon>
        <taxon>Acinetobacter</taxon>
        <taxon>Acinetobacter calcoaceticus/baumannii complex</taxon>
    </lineage>
</organism>
<keyword evidence="3" id="KW-1185">Reference proteome</keyword>
<name>A0A4R1Y1X1_ACICA</name>
<dbReference type="Pfam" id="PF02810">
    <property type="entry name" value="SEC-C"/>
    <property type="match status" value="1"/>
</dbReference>
<dbReference type="Gene3D" id="3.10.450.50">
    <property type="match status" value="1"/>
</dbReference>
<dbReference type="AlphaFoldDB" id="A0A4R1Y1X1"/>
<dbReference type="PANTHER" id="PTHR33747">
    <property type="entry name" value="UPF0225 PROTEIN SCO1677"/>
    <property type="match status" value="1"/>
</dbReference>
<gene>
    <name evidence="2" type="ORF">EC844_101435</name>
</gene>
<dbReference type="NCBIfam" id="NF001213">
    <property type="entry name" value="PRK00183.1"/>
    <property type="match status" value="1"/>
</dbReference>
<dbReference type="OrthoDB" id="21421at2"/>
<dbReference type="InterPro" id="IPR032710">
    <property type="entry name" value="NTF2-like_dom_sf"/>
</dbReference>
<dbReference type="SUPFAM" id="SSF103642">
    <property type="entry name" value="Sec-C motif"/>
    <property type="match status" value="1"/>
</dbReference>
<dbReference type="PANTHER" id="PTHR33747:SF1">
    <property type="entry name" value="ADENYLATE CYCLASE-ASSOCIATED CAP C-TERMINAL DOMAIN-CONTAINING PROTEIN"/>
    <property type="match status" value="1"/>
</dbReference>
<dbReference type="Pfam" id="PF17775">
    <property type="entry name" value="YchJ_M-like"/>
    <property type="match status" value="1"/>
</dbReference>
<dbReference type="InterPro" id="IPR048469">
    <property type="entry name" value="YchJ-like_M"/>
</dbReference>
<reference evidence="2 3" key="1">
    <citation type="submission" date="2019-03" db="EMBL/GenBank/DDBJ databases">
        <title>Genomic analyses of the natural microbiome of Caenorhabditis elegans.</title>
        <authorList>
            <person name="Samuel B."/>
        </authorList>
    </citation>
    <scope>NUCLEOTIDE SEQUENCE [LARGE SCALE GENOMIC DNA]</scope>
    <source>
        <strain evidence="2 3">JUb89</strain>
    </source>
</reference>
<comment type="caution">
    <text evidence="2">The sequence shown here is derived from an EMBL/GenBank/DDBJ whole genome shotgun (WGS) entry which is preliminary data.</text>
</comment>
<evidence type="ECO:0000259" key="1">
    <source>
        <dbReference type="Pfam" id="PF17775"/>
    </source>
</evidence>
<accession>A0A4R1Y1X1</accession>
<dbReference type="EMBL" id="SLVJ01000001">
    <property type="protein sequence ID" value="TCM71147.1"/>
    <property type="molecule type" value="Genomic_DNA"/>
</dbReference>
<dbReference type="Proteomes" id="UP000294963">
    <property type="component" value="Unassembled WGS sequence"/>
</dbReference>
<sequence length="175" mass="19581">MSEQHDHLNPQHGHLNLQQCPCGLGQYAQCCQPLHQGEAVAQSAEQLMRSRYSAFALGQIDYLLATTALGQQQALDRAAIASWSSANQWLGLEIVQSKAKLGKIHAQVEFKANYRDLKAAATEPAEQHHEISHFVLHQGRWYFLDPTTDQALTMKQTCICGSQKKFKQCCATYIL</sequence>
<protein>
    <submittedName>
        <fullName evidence="2">SEC-C motif-containing protein</fullName>
    </submittedName>
</protein>